<organism evidence="2 3">
    <name type="scientific">Enterocloster lavalensis</name>
    <dbReference type="NCBI Taxonomy" id="460384"/>
    <lineage>
        <taxon>Bacteria</taxon>
        <taxon>Bacillati</taxon>
        <taxon>Bacillota</taxon>
        <taxon>Clostridia</taxon>
        <taxon>Lachnospirales</taxon>
        <taxon>Lachnospiraceae</taxon>
        <taxon>Enterocloster</taxon>
    </lineage>
</organism>
<accession>A0A1I0IVG7</accession>
<feature type="domain" description="DNA mimic protein DMP19 C-terminal" evidence="1">
    <location>
        <begin position="46"/>
        <end position="156"/>
    </location>
</feature>
<sequence length="173" mass="20184">MEMAKQRVIVDDAVIESGEIQEIIDPLWWSVSIYDGQEQYQRDLEGFTAPQRYLFALQWYLAEVNNGGHDQFYSNSTGIVWEDAMNGAREMGMEELYGIIRESADRMGGKPAKEREDRWDQMSDLEPEFGDLNKRLYAMEKADDIERRMAAYALENRQALYFDGEVEKPVFED</sequence>
<protein>
    <recommendedName>
        <fullName evidence="1">DNA mimic protein DMP19 C-terminal domain-containing protein</fullName>
    </recommendedName>
</protein>
<name>A0A1I0IVG7_9FIRM</name>
<reference evidence="3" key="1">
    <citation type="submission" date="2016-10" db="EMBL/GenBank/DDBJ databases">
        <authorList>
            <person name="Varghese N."/>
            <person name="Submissions S."/>
        </authorList>
    </citation>
    <scope>NUCLEOTIDE SEQUENCE [LARGE SCALE GENOMIC DNA]</scope>
    <source>
        <strain evidence="3">NLAE-zl-G277</strain>
    </source>
</reference>
<evidence type="ECO:0000313" key="2">
    <source>
        <dbReference type="EMBL" id="SEU01321.1"/>
    </source>
</evidence>
<dbReference type="Proteomes" id="UP000198508">
    <property type="component" value="Unassembled WGS sequence"/>
</dbReference>
<dbReference type="AlphaFoldDB" id="A0A1I0IVG7"/>
<dbReference type="EMBL" id="FOIM01000024">
    <property type="protein sequence ID" value="SEU01321.1"/>
    <property type="molecule type" value="Genomic_DNA"/>
</dbReference>
<dbReference type="InterPro" id="IPR025402">
    <property type="entry name" value="DMP19_C"/>
</dbReference>
<dbReference type="Gene3D" id="1.20.1420.60">
    <property type="match status" value="1"/>
</dbReference>
<evidence type="ECO:0000259" key="1">
    <source>
        <dbReference type="Pfam" id="PF14300"/>
    </source>
</evidence>
<evidence type="ECO:0000313" key="3">
    <source>
        <dbReference type="Proteomes" id="UP000198508"/>
    </source>
</evidence>
<dbReference type="RefSeq" id="WP_092367799.1">
    <property type="nucleotide sequence ID" value="NZ_FOIM01000024.1"/>
</dbReference>
<gene>
    <name evidence="2" type="ORF">SAMN05216313_12432</name>
</gene>
<proteinExistence type="predicted"/>
<dbReference type="Pfam" id="PF14300">
    <property type="entry name" value="DMP19"/>
    <property type="match status" value="1"/>
</dbReference>
<keyword evidence="3" id="KW-1185">Reference proteome</keyword>